<dbReference type="InterPro" id="IPR003583">
    <property type="entry name" value="Hlx-hairpin-Hlx_DNA-bd_motif"/>
</dbReference>
<evidence type="ECO:0000256" key="5">
    <source>
        <dbReference type="ARBA" id="ARBA00022763"/>
    </source>
</evidence>
<dbReference type="InterPro" id="IPR041663">
    <property type="entry name" value="DisA/LigA_HHH"/>
</dbReference>
<feature type="binding site" evidence="11">
    <location>
        <position position="319"/>
    </location>
    <ligand>
        <name>NAD(+)</name>
        <dbReference type="ChEBI" id="CHEBI:57540"/>
    </ligand>
</feature>
<feature type="binding site" evidence="11">
    <location>
        <position position="176"/>
    </location>
    <ligand>
        <name>NAD(+)</name>
        <dbReference type="ChEBI" id="CHEBI:57540"/>
    </ligand>
</feature>
<dbReference type="InterPro" id="IPR004150">
    <property type="entry name" value="NAD_DNA_ligase_OB"/>
</dbReference>
<evidence type="ECO:0000256" key="11">
    <source>
        <dbReference type="HAMAP-Rule" id="MF_01588"/>
    </source>
</evidence>
<dbReference type="PANTHER" id="PTHR23389:SF9">
    <property type="entry name" value="DNA LIGASE"/>
    <property type="match status" value="1"/>
</dbReference>
<feature type="binding site" evidence="11">
    <location>
        <position position="139"/>
    </location>
    <ligand>
        <name>NAD(+)</name>
        <dbReference type="ChEBI" id="CHEBI:57540"/>
    </ligand>
</feature>
<feature type="domain" description="BRCT" evidence="12">
    <location>
        <begin position="596"/>
        <end position="666"/>
    </location>
</feature>
<dbReference type="SUPFAM" id="SSF50249">
    <property type="entry name" value="Nucleic acid-binding proteins"/>
    <property type="match status" value="1"/>
</dbReference>
<dbReference type="Pfam" id="PF03120">
    <property type="entry name" value="OB_DNA_ligase"/>
    <property type="match status" value="1"/>
</dbReference>
<evidence type="ECO:0000256" key="10">
    <source>
        <dbReference type="ARBA" id="ARBA00034005"/>
    </source>
</evidence>
<evidence type="ECO:0000256" key="4">
    <source>
        <dbReference type="ARBA" id="ARBA00022723"/>
    </source>
</evidence>
<dbReference type="NCBIfam" id="TIGR00575">
    <property type="entry name" value="dnlj"/>
    <property type="match status" value="1"/>
</dbReference>
<keyword evidence="6 11" id="KW-0862">Zinc</keyword>
<feature type="binding site" evidence="11">
    <location>
        <begin position="84"/>
        <end position="85"/>
    </location>
    <ligand>
        <name>NAD(+)</name>
        <dbReference type="ChEBI" id="CHEBI:57540"/>
    </ligand>
</feature>
<protein>
    <recommendedName>
        <fullName evidence="11">DNA ligase</fullName>
        <ecNumber evidence="11">6.5.1.2</ecNumber>
    </recommendedName>
    <alternativeName>
        <fullName evidence="11">Polydeoxyribonucleotide synthase [NAD(+)]</fullName>
    </alternativeName>
</protein>
<dbReference type="Pfam" id="PF01653">
    <property type="entry name" value="DNA_ligase_aden"/>
    <property type="match status" value="1"/>
</dbReference>
<evidence type="ECO:0000256" key="9">
    <source>
        <dbReference type="ARBA" id="ARBA00023204"/>
    </source>
</evidence>
<dbReference type="EMBL" id="JBBMQS010000001">
    <property type="protein sequence ID" value="MEM5495892.1"/>
    <property type="molecule type" value="Genomic_DNA"/>
</dbReference>
<dbReference type="PROSITE" id="PS50172">
    <property type="entry name" value="BRCT"/>
    <property type="match status" value="1"/>
</dbReference>
<keyword evidence="9 11" id="KW-0234">DNA repair</keyword>
<dbReference type="PIRSF" id="PIRSF001604">
    <property type="entry name" value="LigA"/>
    <property type="match status" value="1"/>
</dbReference>
<dbReference type="EC" id="6.5.1.2" evidence="11"/>
<dbReference type="SMART" id="SM00278">
    <property type="entry name" value="HhH1"/>
    <property type="match status" value="4"/>
</dbReference>
<dbReference type="PANTHER" id="PTHR23389">
    <property type="entry name" value="CHROMOSOME TRANSMISSION FIDELITY FACTOR 18"/>
    <property type="match status" value="1"/>
</dbReference>
<comment type="caution">
    <text evidence="13">The sequence shown here is derived from an EMBL/GenBank/DDBJ whole genome shotgun (WGS) entry which is preliminary data.</text>
</comment>
<dbReference type="SMART" id="SM00532">
    <property type="entry name" value="LIGANc"/>
    <property type="match status" value="1"/>
</dbReference>
<dbReference type="Pfam" id="PF00533">
    <property type="entry name" value="BRCT"/>
    <property type="match status" value="1"/>
</dbReference>
<evidence type="ECO:0000256" key="7">
    <source>
        <dbReference type="ARBA" id="ARBA00022842"/>
    </source>
</evidence>
<feature type="binding site" evidence="11">
    <location>
        <position position="116"/>
    </location>
    <ligand>
        <name>NAD(+)</name>
        <dbReference type="ChEBI" id="CHEBI:57540"/>
    </ligand>
</feature>
<sequence length="677" mass="74236">MSNALSPAQRLTQIINTINEYNYQYYVQDNPSVPDAEYDRLMRELLDIENDHPDLRSPDSPSQKVGGAALSAFEQVEHEVPMLSLDNAFDEDDMQAFEKRIKDRLKISTEISFSCEPKLDGLAVSILYENGQLVRAATRGDGRVGENITTNVRTIANVPLRLRGENFPSRLEVRGEVIMTRAGFVTLNEAQIKKGKKPFVNPRNAAAGSLRQLDPKITAARPLLFYSYSLGLVENAQQPLGETHSSRLAQLSEWGLPLSKELEVAQGATQCLTYFHKIGEQRSQLSYDIDGVVFKVDNIAMQQELGFVARAPRWAIAHKFPAQEEMSTLLDVEFQVGRTGAITPVARLEPTFVGGVTVSNATLHNQDEINRLGIKIGDSVIIRRAGDVIPQIVAIVADKRPDDAKDILFPESCPVCDSAIEKLEGEAVARCTGGLYCKAQRKEAMKHFASRKALDVDGLGDKLIEQLVDAEMVKSPADFFALDIAPLSSMERMGEKSAVNLVNSLEKSKKTTLAKFLYSLGIREVGEATAQNLAQHFLTLEAIEQADLEALQAVSDVGVIVAQHVFNFFKEEHNLEVISALLEAGVHWPKIEKLALDELPLAGQVYVLTGTLNVMDRNTAKAKLQSLGAKVSGSVSAKTDCLVAGEKAGSKLTKAQDLGVKVMSEDEMLAMFAQLEG</sequence>
<dbReference type="InterPro" id="IPR013839">
    <property type="entry name" value="DNAligase_adenylation"/>
</dbReference>
<evidence type="ECO:0000256" key="8">
    <source>
        <dbReference type="ARBA" id="ARBA00023027"/>
    </source>
</evidence>
<evidence type="ECO:0000313" key="13">
    <source>
        <dbReference type="EMBL" id="MEM5495892.1"/>
    </source>
</evidence>
<feature type="binding site" evidence="11">
    <location>
        <position position="295"/>
    </location>
    <ligand>
        <name>NAD(+)</name>
        <dbReference type="ChEBI" id="CHEBI:57540"/>
    </ligand>
</feature>
<feature type="active site" description="N6-AMP-lysine intermediate" evidence="11">
    <location>
        <position position="118"/>
    </location>
</feature>
<gene>
    <name evidence="11 13" type="primary">ligA</name>
    <name evidence="13" type="ORF">WNY77_00640</name>
</gene>
<keyword evidence="5 11" id="KW-0227">DNA damage</keyword>
<keyword evidence="14" id="KW-1185">Reference proteome</keyword>
<keyword evidence="2 11" id="KW-0436">Ligase</keyword>
<evidence type="ECO:0000256" key="2">
    <source>
        <dbReference type="ARBA" id="ARBA00022598"/>
    </source>
</evidence>
<dbReference type="InterPro" id="IPR018239">
    <property type="entry name" value="DNA_ligase_AS"/>
</dbReference>
<evidence type="ECO:0000256" key="6">
    <source>
        <dbReference type="ARBA" id="ARBA00022833"/>
    </source>
</evidence>
<dbReference type="Gene3D" id="3.30.470.30">
    <property type="entry name" value="DNA ligase/mRNA capping enzyme"/>
    <property type="match status" value="1"/>
</dbReference>
<comment type="cofactor">
    <cofactor evidence="11">
        <name>Mg(2+)</name>
        <dbReference type="ChEBI" id="CHEBI:18420"/>
    </cofactor>
    <cofactor evidence="11">
        <name>Mn(2+)</name>
        <dbReference type="ChEBI" id="CHEBI:29035"/>
    </cofactor>
</comment>
<dbReference type="Gene3D" id="1.10.150.20">
    <property type="entry name" value="5' to 3' exonuclease, C-terminal subdomain"/>
    <property type="match status" value="2"/>
</dbReference>
<keyword evidence="8 11" id="KW-0520">NAD</keyword>
<dbReference type="SMART" id="SM00292">
    <property type="entry name" value="BRCT"/>
    <property type="match status" value="1"/>
</dbReference>
<feature type="binding site" evidence="11">
    <location>
        <begin position="35"/>
        <end position="39"/>
    </location>
    <ligand>
        <name>NAD(+)</name>
        <dbReference type="ChEBI" id="CHEBI:57540"/>
    </ligand>
</feature>
<comment type="catalytic activity">
    <reaction evidence="10 11">
        <text>NAD(+) + (deoxyribonucleotide)n-3'-hydroxyl + 5'-phospho-(deoxyribonucleotide)m = (deoxyribonucleotide)n+m + AMP + beta-nicotinamide D-nucleotide.</text>
        <dbReference type="EC" id="6.5.1.2"/>
    </reaction>
</comment>
<keyword evidence="7 11" id="KW-0460">Magnesium</keyword>
<dbReference type="CDD" id="cd00114">
    <property type="entry name" value="LIGANc"/>
    <property type="match status" value="1"/>
</dbReference>
<dbReference type="RefSeq" id="WP_342880543.1">
    <property type="nucleotide sequence ID" value="NZ_JBBMQS010000001.1"/>
</dbReference>
<dbReference type="GO" id="GO:0003911">
    <property type="term" value="F:DNA ligase (NAD+) activity"/>
    <property type="evidence" value="ECO:0007669"/>
    <property type="project" value="UniProtKB-EC"/>
</dbReference>
<dbReference type="InterPro" id="IPR004149">
    <property type="entry name" value="Znf_DNAligase_C4"/>
</dbReference>
<dbReference type="NCBIfam" id="NF005932">
    <property type="entry name" value="PRK07956.1"/>
    <property type="match status" value="1"/>
</dbReference>
<dbReference type="Pfam" id="PF03119">
    <property type="entry name" value="DNA_ligase_ZBD"/>
    <property type="match status" value="1"/>
</dbReference>
<dbReference type="SUPFAM" id="SSF56091">
    <property type="entry name" value="DNA ligase/mRNA capping enzyme, catalytic domain"/>
    <property type="match status" value="1"/>
</dbReference>
<evidence type="ECO:0000259" key="12">
    <source>
        <dbReference type="PROSITE" id="PS50172"/>
    </source>
</evidence>
<reference evidence="13 14" key="1">
    <citation type="submission" date="2024-03" db="EMBL/GenBank/DDBJ databases">
        <title>Community enrichment and isolation of bacterial strains for fucoidan degradation.</title>
        <authorList>
            <person name="Sichert A."/>
        </authorList>
    </citation>
    <scope>NUCLEOTIDE SEQUENCE [LARGE SCALE GENOMIC DNA]</scope>
    <source>
        <strain evidence="13 14">AS12</strain>
    </source>
</reference>
<dbReference type="InterPro" id="IPR012340">
    <property type="entry name" value="NA-bd_OB-fold"/>
</dbReference>
<organism evidence="13 14">
    <name type="scientific">Paraglaciecola mesophila</name>
    <dbReference type="NCBI Taxonomy" id="197222"/>
    <lineage>
        <taxon>Bacteria</taxon>
        <taxon>Pseudomonadati</taxon>
        <taxon>Pseudomonadota</taxon>
        <taxon>Gammaproteobacteria</taxon>
        <taxon>Alteromonadales</taxon>
        <taxon>Alteromonadaceae</taxon>
        <taxon>Paraglaciecola</taxon>
    </lineage>
</organism>
<dbReference type="InterPro" id="IPR036420">
    <property type="entry name" value="BRCT_dom_sf"/>
</dbReference>
<feature type="binding site" evidence="11">
    <location>
        <position position="416"/>
    </location>
    <ligand>
        <name>Zn(2+)</name>
        <dbReference type="ChEBI" id="CHEBI:29105"/>
    </ligand>
</feature>
<keyword evidence="3 11" id="KW-0235">DNA replication</keyword>
<feature type="binding site" evidence="11">
    <location>
        <position position="413"/>
    </location>
    <ligand>
        <name>Zn(2+)</name>
        <dbReference type="ChEBI" id="CHEBI:29105"/>
    </ligand>
</feature>
<evidence type="ECO:0000256" key="3">
    <source>
        <dbReference type="ARBA" id="ARBA00022705"/>
    </source>
</evidence>
<comment type="caution">
    <text evidence="11">Lacks conserved residue(s) required for the propagation of feature annotation.</text>
</comment>
<dbReference type="Pfam" id="PF14520">
    <property type="entry name" value="HHH_5"/>
    <property type="match status" value="1"/>
</dbReference>
<dbReference type="Pfam" id="PF12826">
    <property type="entry name" value="HHH_2"/>
    <property type="match status" value="1"/>
</dbReference>
<dbReference type="Gene3D" id="3.40.50.10190">
    <property type="entry name" value="BRCT domain"/>
    <property type="match status" value="1"/>
</dbReference>
<dbReference type="HAMAP" id="MF_01588">
    <property type="entry name" value="DNA_ligase_A"/>
    <property type="match status" value="1"/>
</dbReference>
<dbReference type="Gene3D" id="2.40.50.140">
    <property type="entry name" value="Nucleic acid-binding proteins"/>
    <property type="match status" value="1"/>
</dbReference>
<dbReference type="InterPro" id="IPR001357">
    <property type="entry name" value="BRCT_dom"/>
</dbReference>
<dbReference type="InterPro" id="IPR001679">
    <property type="entry name" value="DNA_ligase"/>
</dbReference>
<proteinExistence type="inferred from homology"/>
<accession>A0ABU9SPT9</accession>
<name>A0ABU9SPT9_9ALTE</name>
<dbReference type="Gene3D" id="6.20.10.30">
    <property type="match status" value="1"/>
</dbReference>
<dbReference type="SUPFAM" id="SSF47781">
    <property type="entry name" value="RuvA domain 2-like"/>
    <property type="match status" value="1"/>
</dbReference>
<evidence type="ECO:0000256" key="1">
    <source>
        <dbReference type="ARBA" id="ARBA00004067"/>
    </source>
</evidence>
<comment type="function">
    <text evidence="1 11">DNA ligase that catalyzes the formation of phosphodiester linkages between 5'-phosphoryl and 3'-hydroxyl groups in double-stranded DNA using NAD as a coenzyme and as the energy source for the reaction. It is essential for DNA replication and repair of damaged DNA.</text>
</comment>
<dbReference type="Proteomes" id="UP001461163">
    <property type="component" value="Unassembled WGS sequence"/>
</dbReference>
<dbReference type="CDD" id="cd17748">
    <property type="entry name" value="BRCT_DNA_ligase_like"/>
    <property type="match status" value="1"/>
</dbReference>
<dbReference type="InterPro" id="IPR013840">
    <property type="entry name" value="DNAligase_N"/>
</dbReference>
<dbReference type="PROSITE" id="PS01055">
    <property type="entry name" value="DNA_LIGASE_N1"/>
    <property type="match status" value="1"/>
</dbReference>
<keyword evidence="11" id="KW-0464">Manganese</keyword>
<comment type="similarity">
    <text evidence="11">Belongs to the NAD-dependent DNA ligase family. LigA subfamily.</text>
</comment>
<dbReference type="Gene3D" id="1.10.287.610">
    <property type="entry name" value="Helix hairpin bin"/>
    <property type="match status" value="1"/>
</dbReference>
<dbReference type="SUPFAM" id="SSF52113">
    <property type="entry name" value="BRCT domain"/>
    <property type="match status" value="1"/>
</dbReference>
<feature type="binding site" evidence="11">
    <location>
        <position position="437"/>
    </location>
    <ligand>
        <name>Zn(2+)</name>
        <dbReference type="ChEBI" id="CHEBI:29105"/>
    </ligand>
</feature>
<dbReference type="InterPro" id="IPR010994">
    <property type="entry name" value="RuvA_2-like"/>
</dbReference>
<keyword evidence="4 11" id="KW-0479">Metal-binding</keyword>
<evidence type="ECO:0000313" key="14">
    <source>
        <dbReference type="Proteomes" id="UP001461163"/>
    </source>
</evidence>